<dbReference type="GO" id="GO:0033573">
    <property type="term" value="C:high-affinity iron permease complex"/>
    <property type="evidence" value="ECO:0007669"/>
    <property type="project" value="InterPro"/>
</dbReference>
<organism evidence="7 8">
    <name type="scientific">Phytohabitans flavus</name>
    <dbReference type="NCBI Taxonomy" id="1076124"/>
    <lineage>
        <taxon>Bacteria</taxon>
        <taxon>Bacillati</taxon>
        <taxon>Actinomycetota</taxon>
        <taxon>Actinomycetes</taxon>
        <taxon>Micromonosporales</taxon>
        <taxon>Micromonosporaceae</taxon>
    </lineage>
</organism>
<dbReference type="PANTHER" id="PTHR31632">
    <property type="entry name" value="IRON TRANSPORTER FTH1"/>
    <property type="match status" value="1"/>
</dbReference>
<feature type="transmembrane region" description="Helical" evidence="6">
    <location>
        <begin position="42"/>
        <end position="65"/>
    </location>
</feature>
<dbReference type="KEGG" id="pfla:Pflav_061620"/>
<dbReference type="RefSeq" id="WP_377307839.1">
    <property type="nucleotide sequence ID" value="NZ_AP022870.1"/>
</dbReference>
<gene>
    <name evidence="7" type="ORF">Pflav_061620</name>
</gene>
<evidence type="ECO:0000313" key="7">
    <source>
        <dbReference type="EMBL" id="BCB79752.1"/>
    </source>
</evidence>
<keyword evidence="8" id="KW-1185">Reference proteome</keyword>
<feature type="transmembrane region" description="Helical" evidence="6">
    <location>
        <begin position="250"/>
        <end position="269"/>
    </location>
</feature>
<evidence type="ECO:0000256" key="5">
    <source>
        <dbReference type="ARBA" id="ARBA00023136"/>
    </source>
</evidence>
<keyword evidence="3 6" id="KW-0812">Transmembrane</keyword>
<accession>A0A6F8Y0V9</accession>
<feature type="transmembrane region" description="Helical" evidence="6">
    <location>
        <begin position="77"/>
        <end position="95"/>
    </location>
</feature>
<feature type="transmembrane region" description="Helical" evidence="6">
    <location>
        <begin position="156"/>
        <end position="178"/>
    </location>
</feature>
<evidence type="ECO:0000256" key="2">
    <source>
        <dbReference type="ARBA" id="ARBA00008333"/>
    </source>
</evidence>
<evidence type="ECO:0000256" key="3">
    <source>
        <dbReference type="ARBA" id="ARBA00022692"/>
    </source>
</evidence>
<evidence type="ECO:0000256" key="6">
    <source>
        <dbReference type="SAM" id="Phobius"/>
    </source>
</evidence>
<feature type="transmembrane region" description="Helical" evidence="6">
    <location>
        <begin position="185"/>
        <end position="205"/>
    </location>
</feature>
<dbReference type="InterPro" id="IPR004923">
    <property type="entry name" value="FTR1/Fip1/EfeU"/>
</dbReference>
<comment type="similarity">
    <text evidence="2">Belongs to the oxidase-dependent Fe transporter (OFeT) (TC 9.A.10.1) family.</text>
</comment>
<reference evidence="7 8" key="1">
    <citation type="submission" date="2020-03" db="EMBL/GenBank/DDBJ databases">
        <title>Whole genome shotgun sequence of Phytohabitans flavus NBRC 107702.</title>
        <authorList>
            <person name="Komaki H."/>
            <person name="Tamura T."/>
        </authorList>
    </citation>
    <scope>NUCLEOTIDE SEQUENCE [LARGE SCALE GENOMIC DNA]</scope>
    <source>
        <strain evidence="7 8">NBRC 107702</strain>
    </source>
</reference>
<dbReference type="PANTHER" id="PTHR31632:SF2">
    <property type="entry name" value="PLASMA MEMBRANE IRON PERMEASE"/>
    <property type="match status" value="1"/>
</dbReference>
<dbReference type="Pfam" id="PF03239">
    <property type="entry name" value="FTR1"/>
    <property type="match status" value="1"/>
</dbReference>
<dbReference type="AlphaFoldDB" id="A0A6F8Y0V9"/>
<keyword evidence="4 6" id="KW-1133">Transmembrane helix</keyword>
<protein>
    <submittedName>
        <fullName evidence="7">Iron transporter</fullName>
    </submittedName>
</protein>
<feature type="transmembrane region" description="Helical" evidence="6">
    <location>
        <begin position="115"/>
        <end position="136"/>
    </location>
</feature>
<evidence type="ECO:0000256" key="1">
    <source>
        <dbReference type="ARBA" id="ARBA00004141"/>
    </source>
</evidence>
<dbReference type="GO" id="GO:0015093">
    <property type="term" value="F:ferrous iron transmembrane transporter activity"/>
    <property type="evidence" value="ECO:0007669"/>
    <property type="project" value="TreeGrafter"/>
</dbReference>
<dbReference type="NCBIfam" id="NF041756">
    <property type="entry name" value="EfeU"/>
    <property type="match status" value="1"/>
</dbReference>
<sequence length="293" mass="31309">MGDNPLFATYLIGLREGLEATLVVSILIAFLVKSDRRNRLPWVALGVTVAVALSVGFGALLTYTRTSLLADYRDRELFEAITSVAAVCFVTWMIFWMRRAARSIAGELREGLDRAIAVGPIAVVLFALLAVVREGLETALLFFAAVQGAESDTGPLLAILGGILTSIVVGVLLYASAVRINLTRFFTWTGVLLVLVAAGILKYGVHDFQEADILPGLNSLAYDISSTLDPSTWYAALLAGMFNITPAPTVLEVIAWLAYAVPVLLLFLIPGRKRPTPPKPAPDAPASAAPQAA</sequence>
<feature type="transmembrane region" description="Helical" evidence="6">
    <location>
        <begin position="6"/>
        <end position="30"/>
    </location>
</feature>
<name>A0A6F8Y0V9_9ACTN</name>
<reference evidence="7 8" key="2">
    <citation type="submission" date="2020-03" db="EMBL/GenBank/DDBJ databases">
        <authorList>
            <person name="Ichikawa N."/>
            <person name="Kimura A."/>
            <person name="Kitahashi Y."/>
            <person name="Uohara A."/>
        </authorList>
    </citation>
    <scope>NUCLEOTIDE SEQUENCE [LARGE SCALE GENOMIC DNA]</scope>
    <source>
        <strain evidence="7 8">NBRC 107702</strain>
    </source>
</reference>
<comment type="subcellular location">
    <subcellularLocation>
        <location evidence="1">Membrane</location>
        <topology evidence="1">Multi-pass membrane protein</topology>
    </subcellularLocation>
</comment>
<dbReference type="EMBL" id="AP022870">
    <property type="protein sequence ID" value="BCB79752.1"/>
    <property type="molecule type" value="Genomic_DNA"/>
</dbReference>
<dbReference type="Proteomes" id="UP000502508">
    <property type="component" value="Chromosome"/>
</dbReference>
<evidence type="ECO:0000313" key="8">
    <source>
        <dbReference type="Proteomes" id="UP000502508"/>
    </source>
</evidence>
<keyword evidence="5 6" id="KW-0472">Membrane</keyword>
<proteinExistence type="inferred from homology"/>
<evidence type="ECO:0000256" key="4">
    <source>
        <dbReference type="ARBA" id="ARBA00022989"/>
    </source>
</evidence>